<dbReference type="EMBL" id="CAJQYY010000011">
    <property type="protein sequence ID" value="CAG4896940.1"/>
    <property type="molecule type" value="Genomic_DNA"/>
</dbReference>
<gene>
    <name evidence="1" type="ORF">R54767_02185</name>
</gene>
<comment type="caution">
    <text evidence="1">The sequence shown here is derived from an EMBL/GenBank/DDBJ whole genome shotgun (WGS) entry which is preliminary data.</text>
</comment>
<name>A0ABM8U385_9BURK</name>
<accession>A0ABM8U385</accession>
<reference evidence="1 2" key="1">
    <citation type="submission" date="2021-04" db="EMBL/GenBank/DDBJ databases">
        <authorList>
            <person name="Vanwijnsberghe S."/>
        </authorList>
    </citation>
    <scope>NUCLEOTIDE SEQUENCE [LARGE SCALE GENOMIC DNA]</scope>
    <source>
        <strain evidence="1 2">LMG 32171</strain>
    </source>
</reference>
<sequence length="61" mass="6310">MNVCGPSGCVPIGCVQTDCVPNVYVPSACAKSAFARINPLAASRRCRSRGVVGDAGVMKRI</sequence>
<proteinExistence type="predicted"/>
<keyword evidence="2" id="KW-1185">Reference proteome</keyword>
<organism evidence="1 2">
    <name type="scientific">Paraburkholderia gardini</name>
    <dbReference type="NCBI Taxonomy" id="2823469"/>
    <lineage>
        <taxon>Bacteria</taxon>
        <taxon>Pseudomonadati</taxon>
        <taxon>Pseudomonadota</taxon>
        <taxon>Betaproteobacteria</taxon>
        <taxon>Burkholderiales</taxon>
        <taxon>Burkholderiaceae</taxon>
        <taxon>Paraburkholderia</taxon>
    </lineage>
</organism>
<evidence type="ECO:0000313" key="2">
    <source>
        <dbReference type="Proteomes" id="UP000789752"/>
    </source>
</evidence>
<evidence type="ECO:0000313" key="1">
    <source>
        <dbReference type="EMBL" id="CAG4896940.1"/>
    </source>
</evidence>
<dbReference type="Proteomes" id="UP000789752">
    <property type="component" value="Unassembled WGS sequence"/>
</dbReference>
<protein>
    <submittedName>
        <fullName evidence="1">Uncharacterized protein</fullName>
    </submittedName>
</protein>